<dbReference type="WBParaSite" id="RSKR_0000940050.1">
    <property type="protein sequence ID" value="RSKR_0000940050.1"/>
    <property type="gene ID" value="RSKR_0000940050"/>
</dbReference>
<dbReference type="Proteomes" id="UP000095286">
    <property type="component" value="Unplaced"/>
</dbReference>
<proteinExistence type="predicted"/>
<evidence type="ECO:0000313" key="1">
    <source>
        <dbReference type="Proteomes" id="UP000095286"/>
    </source>
</evidence>
<protein>
    <submittedName>
        <fullName evidence="2">Col_cuticle_N domain-containing protein</fullName>
    </submittedName>
</protein>
<sequence>MIELNNITSGIIVNATTPLPSLLFTVGITSTFIILAVVIIIFIKKNGPSIDRTNDIAFTGIGEEDEGKRDKRQTSSINYQKNNSKPNKEGGIVEKQMNNLKTCPDQINNVNVPTIVITTASLRRKNADSLDF</sequence>
<organism evidence="1 2">
    <name type="scientific">Rhabditophanes sp. KR3021</name>
    <dbReference type="NCBI Taxonomy" id="114890"/>
    <lineage>
        <taxon>Eukaryota</taxon>
        <taxon>Metazoa</taxon>
        <taxon>Ecdysozoa</taxon>
        <taxon>Nematoda</taxon>
        <taxon>Chromadorea</taxon>
        <taxon>Rhabditida</taxon>
        <taxon>Tylenchina</taxon>
        <taxon>Panagrolaimomorpha</taxon>
        <taxon>Strongyloidoidea</taxon>
        <taxon>Alloionematidae</taxon>
        <taxon>Rhabditophanes</taxon>
    </lineage>
</organism>
<reference evidence="2" key="1">
    <citation type="submission" date="2016-11" db="UniProtKB">
        <authorList>
            <consortium name="WormBaseParasite"/>
        </authorList>
    </citation>
    <scope>IDENTIFICATION</scope>
    <source>
        <strain evidence="2">KR3021</strain>
    </source>
</reference>
<evidence type="ECO:0000313" key="2">
    <source>
        <dbReference type="WBParaSite" id="RSKR_0000940050.1"/>
    </source>
</evidence>
<accession>A0AC35UAZ5</accession>
<name>A0AC35UAZ5_9BILA</name>